<dbReference type="Gene3D" id="1.10.510.10">
    <property type="entry name" value="Transferase(Phosphotransferase) domain 1"/>
    <property type="match status" value="1"/>
</dbReference>
<keyword evidence="2" id="KW-0853">WD repeat</keyword>
<dbReference type="GO" id="GO:0071561">
    <property type="term" value="C:nucleus-vacuole junction"/>
    <property type="evidence" value="ECO:0007669"/>
    <property type="project" value="TreeGrafter"/>
</dbReference>
<dbReference type="GO" id="GO:0045324">
    <property type="term" value="P:late endosome to vacuole transport"/>
    <property type="evidence" value="ECO:0007669"/>
    <property type="project" value="InterPro"/>
</dbReference>
<sequence length="683" mass="78672">MGNVQTAPIPRVIPPLEFYFQDVQEVKYSQNLGNTRFMKVAKVEHYDGPMVAKVFVFPDTFISDKFIREIRKIRKKISNSNYTNCLGFTKIFMNDKVAILCRPFHKDTLYERLSIRPFLIDVEKRWIAFQLLKALEQCKRVDVVHGDIKSHNILISSSNWVYLTDFASFKPTYIPCDTPSSFTFFFNASRQNMCNVAPERFKLSKDYDNFNTELPVYFHDLTKNRKEEMDIFSVGCVLLELFTDGRRYAFNFAKLIDYCSMDDDTAREYIDSIVTNCDSTIPEEFQKLIKSKPFQNHELFPPIFESFLYQYMGEFRVKASLSHGGEHSDEHVVPDLPDNVITKLYVERQRFMQEIEKDNQNSVILLITLITSNIRACRTIIAKMDAISLLKELSKITTEALIAERIVPYLVRLLSDPFVQVQTEAVHVLTEIISNFKHIPVEESRLFVDYIFPKMKELISNSATSPMTKMAIASNLGILALTALKFLDEGIKHATDEGGVIGSGVEQNVKNEKQATAIKTNQTPAAKLPNIERNSLNQTISEFYQQLITQDNNAVRQTVMEAENLDKLGRFFELVGTKINVVLMHMITVLNNKKDWRLITSFFKNSSIAARKSSKSDNSGFFFPLLQQGLQHNEEFVVLESLRCIYVLCSEQRLEKATVWELCKEFVPFIVHPLVKGMSVWVQ</sequence>
<dbReference type="GO" id="GO:0016236">
    <property type="term" value="P:macroautophagy"/>
    <property type="evidence" value="ECO:0007669"/>
    <property type="project" value="InterPro"/>
</dbReference>
<dbReference type="InterPro" id="IPR008271">
    <property type="entry name" value="Ser/Thr_kinase_AS"/>
</dbReference>
<dbReference type="AlphaFoldDB" id="A0A914Z0C4"/>
<dbReference type="InterPro" id="IPR011009">
    <property type="entry name" value="Kinase-like_dom_sf"/>
</dbReference>
<dbReference type="SUPFAM" id="SSF48371">
    <property type="entry name" value="ARM repeat"/>
    <property type="match status" value="1"/>
</dbReference>
<proteinExistence type="predicted"/>
<dbReference type="InterPro" id="IPR016024">
    <property type="entry name" value="ARM-type_fold"/>
</dbReference>
<evidence type="ECO:0000259" key="4">
    <source>
        <dbReference type="PROSITE" id="PS50011"/>
    </source>
</evidence>
<dbReference type="GO" id="GO:0034271">
    <property type="term" value="C:phosphatidylinositol 3-kinase complex, class III, type I"/>
    <property type="evidence" value="ECO:0007669"/>
    <property type="project" value="TreeGrafter"/>
</dbReference>
<evidence type="ECO:0000256" key="1">
    <source>
        <dbReference type="ARBA" id="ARBA00022527"/>
    </source>
</evidence>
<keyword evidence="1" id="KW-0418">Kinase</keyword>
<evidence type="ECO:0000256" key="3">
    <source>
        <dbReference type="ARBA" id="ARBA00022737"/>
    </source>
</evidence>
<dbReference type="PROSITE" id="PS50011">
    <property type="entry name" value="PROTEIN_KINASE_DOM"/>
    <property type="match status" value="1"/>
</dbReference>
<dbReference type="GO" id="GO:0034272">
    <property type="term" value="C:phosphatidylinositol 3-kinase complex, class III, type II"/>
    <property type="evidence" value="ECO:0007669"/>
    <property type="project" value="TreeGrafter"/>
</dbReference>
<dbReference type="GO" id="GO:0004674">
    <property type="term" value="F:protein serine/threonine kinase activity"/>
    <property type="evidence" value="ECO:0007669"/>
    <property type="project" value="UniProtKB-KW"/>
</dbReference>
<name>A0A914Z0C4_9BILA</name>
<dbReference type="Pfam" id="PF00069">
    <property type="entry name" value="Pkinase"/>
    <property type="match status" value="1"/>
</dbReference>
<dbReference type="Pfam" id="PF22956">
    <property type="entry name" value="VPS15-like_hel"/>
    <property type="match status" value="1"/>
</dbReference>
<feature type="domain" description="Protein kinase" evidence="4">
    <location>
        <begin position="26"/>
        <end position="312"/>
    </location>
</feature>
<dbReference type="InterPro" id="IPR011989">
    <property type="entry name" value="ARM-like"/>
</dbReference>
<dbReference type="GO" id="GO:0005524">
    <property type="term" value="F:ATP binding"/>
    <property type="evidence" value="ECO:0007669"/>
    <property type="project" value="InterPro"/>
</dbReference>
<dbReference type="PROSITE" id="PS00108">
    <property type="entry name" value="PROTEIN_KINASE_ST"/>
    <property type="match status" value="1"/>
</dbReference>
<accession>A0A914Z0C4</accession>
<dbReference type="PANTHER" id="PTHR17583:SF0">
    <property type="entry name" value="PHOSPHOINOSITIDE 3-KINASE REGULATORY SUBUNIT 4"/>
    <property type="match status" value="1"/>
</dbReference>
<dbReference type="GO" id="GO:0005770">
    <property type="term" value="C:late endosome"/>
    <property type="evidence" value="ECO:0007669"/>
    <property type="project" value="TreeGrafter"/>
</dbReference>
<reference evidence="6" key="1">
    <citation type="submission" date="2022-11" db="UniProtKB">
        <authorList>
            <consortium name="WormBaseParasite"/>
        </authorList>
    </citation>
    <scope>IDENTIFICATION</scope>
</reference>
<evidence type="ECO:0000313" key="6">
    <source>
        <dbReference type="WBParaSite" id="PSU_v2.g5332.t1"/>
    </source>
</evidence>
<organism evidence="5 6">
    <name type="scientific">Panagrolaimus superbus</name>
    <dbReference type="NCBI Taxonomy" id="310955"/>
    <lineage>
        <taxon>Eukaryota</taxon>
        <taxon>Metazoa</taxon>
        <taxon>Ecdysozoa</taxon>
        <taxon>Nematoda</taxon>
        <taxon>Chromadorea</taxon>
        <taxon>Rhabditida</taxon>
        <taxon>Tylenchina</taxon>
        <taxon>Panagrolaimomorpha</taxon>
        <taxon>Panagrolaimoidea</taxon>
        <taxon>Panagrolaimidae</taxon>
        <taxon>Panagrolaimus</taxon>
    </lineage>
</organism>
<keyword evidence="1" id="KW-0808">Transferase</keyword>
<protein>
    <submittedName>
        <fullName evidence="6">Protein kinase domain-containing protein</fullName>
    </submittedName>
</protein>
<keyword evidence="5" id="KW-1185">Reference proteome</keyword>
<dbReference type="InterPro" id="IPR055231">
    <property type="entry name" value="2AA_helical"/>
</dbReference>
<dbReference type="InterPro" id="IPR000719">
    <property type="entry name" value="Prot_kinase_dom"/>
</dbReference>
<dbReference type="SMART" id="SM00220">
    <property type="entry name" value="S_TKc"/>
    <property type="match status" value="1"/>
</dbReference>
<dbReference type="PANTHER" id="PTHR17583">
    <property type="entry name" value="PHOSPHOINOSITIDE 3-KINASE REGULATORY SUBUNIT 4"/>
    <property type="match status" value="1"/>
</dbReference>
<dbReference type="GO" id="GO:0006623">
    <property type="term" value="P:protein targeting to vacuole"/>
    <property type="evidence" value="ECO:0007669"/>
    <property type="project" value="TreeGrafter"/>
</dbReference>
<dbReference type="InterPro" id="IPR045162">
    <property type="entry name" value="Vps15-like"/>
</dbReference>
<dbReference type="SUPFAM" id="SSF56112">
    <property type="entry name" value="Protein kinase-like (PK-like)"/>
    <property type="match status" value="1"/>
</dbReference>
<keyword evidence="3" id="KW-0677">Repeat</keyword>
<dbReference type="WBParaSite" id="PSU_v2.g5332.t1">
    <property type="protein sequence ID" value="PSU_v2.g5332.t1"/>
    <property type="gene ID" value="PSU_v2.g5332"/>
</dbReference>
<dbReference type="Proteomes" id="UP000887577">
    <property type="component" value="Unplaced"/>
</dbReference>
<keyword evidence="1" id="KW-0723">Serine/threonine-protein kinase</keyword>
<dbReference type="Gene3D" id="1.25.10.10">
    <property type="entry name" value="Leucine-rich Repeat Variant"/>
    <property type="match status" value="1"/>
</dbReference>
<evidence type="ECO:0000313" key="5">
    <source>
        <dbReference type="Proteomes" id="UP000887577"/>
    </source>
</evidence>
<evidence type="ECO:0000256" key="2">
    <source>
        <dbReference type="ARBA" id="ARBA00022574"/>
    </source>
</evidence>